<dbReference type="InterPro" id="IPR051917">
    <property type="entry name" value="Transposase-Integrase"/>
</dbReference>
<evidence type="ECO:0000256" key="2">
    <source>
        <dbReference type="SAM" id="Phobius"/>
    </source>
</evidence>
<accession>A0ABN7GB48</accession>
<dbReference type="EMBL" id="CAHJWF010000272">
    <property type="protein sequence ID" value="CAB5504522.1"/>
    <property type="molecule type" value="Genomic_DNA"/>
</dbReference>
<evidence type="ECO:0000256" key="1">
    <source>
        <dbReference type="SAM" id="MobiDB-lite"/>
    </source>
</evidence>
<evidence type="ECO:0000259" key="3">
    <source>
        <dbReference type="Pfam" id="PF13936"/>
    </source>
</evidence>
<comment type="caution">
    <text evidence="4">The sequence shown here is derived from an EMBL/GenBank/DDBJ whole genome shotgun (WGS) entry which is preliminary data.</text>
</comment>
<dbReference type="InterPro" id="IPR036388">
    <property type="entry name" value="WH-like_DNA-bd_sf"/>
</dbReference>
<dbReference type="PANTHER" id="PTHR10948">
    <property type="entry name" value="TRANSPOSASE"/>
    <property type="match status" value="1"/>
</dbReference>
<dbReference type="InterPro" id="IPR009057">
    <property type="entry name" value="Homeodomain-like_sf"/>
</dbReference>
<dbReference type="InterPro" id="IPR025246">
    <property type="entry name" value="IS30-like_HTH"/>
</dbReference>
<gene>
    <name evidence="4" type="ORF">AZO1586I_1299</name>
</gene>
<dbReference type="SUPFAM" id="SSF46689">
    <property type="entry name" value="Homeodomain-like"/>
    <property type="match status" value="1"/>
</dbReference>
<proteinExistence type="predicted"/>
<sequence length="177" mass="20438">MQKYTQLTYEQRYHIYLLNKQGYNQTFIAKSMGRNKSTISRELSRNTGKRGYRHKQANRLAGERHQKKNKAIKLTDSVKNYISEKLKEYWSPEQIMGRLELDKKIKISTETAYRFTNTYAISIRNIENAMAKMIIEVGYLIALTLMSAPVLLMLALALATGKLTWLLVKDTKVAGVL</sequence>
<dbReference type="Gene3D" id="1.10.10.10">
    <property type="entry name" value="Winged helix-like DNA-binding domain superfamily/Winged helix DNA-binding domain"/>
    <property type="match status" value="1"/>
</dbReference>
<name>A0ABN7GB48_9GAMM</name>
<feature type="compositionally biased region" description="Basic residues" evidence="1">
    <location>
        <begin position="47"/>
        <end position="57"/>
    </location>
</feature>
<dbReference type="Pfam" id="PF13936">
    <property type="entry name" value="HTH_38"/>
    <property type="match status" value="1"/>
</dbReference>
<keyword evidence="2" id="KW-1133">Transmembrane helix</keyword>
<evidence type="ECO:0000313" key="4">
    <source>
        <dbReference type="EMBL" id="CAB5504522.1"/>
    </source>
</evidence>
<keyword evidence="2" id="KW-0472">Membrane</keyword>
<keyword evidence="5" id="KW-1185">Reference proteome</keyword>
<evidence type="ECO:0000313" key="5">
    <source>
        <dbReference type="Proteomes" id="UP000626656"/>
    </source>
</evidence>
<feature type="transmembrane region" description="Helical" evidence="2">
    <location>
        <begin position="137"/>
        <end position="159"/>
    </location>
</feature>
<organism evidence="4 5">
    <name type="scientific">Bathymodiolus thermophilus thioautotrophic gill symbiont</name>
    <dbReference type="NCBI Taxonomy" id="2360"/>
    <lineage>
        <taxon>Bacteria</taxon>
        <taxon>Pseudomonadati</taxon>
        <taxon>Pseudomonadota</taxon>
        <taxon>Gammaproteobacteria</taxon>
        <taxon>sulfur-oxidizing symbionts</taxon>
    </lineage>
</organism>
<reference evidence="4 5" key="1">
    <citation type="submission" date="2020-05" db="EMBL/GenBank/DDBJ databases">
        <authorList>
            <person name="Petersen J."/>
            <person name="Sayavedra L."/>
        </authorList>
    </citation>
    <scope>NUCLEOTIDE SEQUENCE [LARGE SCALE GENOMIC DNA]</scope>
    <source>
        <strain evidence="4">B azoricus SOX ET2 1586I</strain>
    </source>
</reference>
<dbReference type="Proteomes" id="UP000626656">
    <property type="component" value="Unassembled WGS sequence"/>
</dbReference>
<dbReference type="PANTHER" id="PTHR10948:SF23">
    <property type="entry name" value="TRANSPOSASE INSI FOR INSERTION SEQUENCE ELEMENT IS30A-RELATED"/>
    <property type="match status" value="1"/>
</dbReference>
<feature type="domain" description="Transposase IS30-like HTH" evidence="3">
    <location>
        <begin position="3"/>
        <end position="46"/>
    </location>
</feature>
<keyword evidence="2" id="KW-0812">Transmembrane</keyword>
<feature type="region of interest" description="Disordered" evidence="1">
    <location>
        <begin position="38"/>
        <end position="66"/>
    </location>
</feature>
<protein>
    <submittedName>
        <fullName evidence="4">Mobile element protein</fullName>
    </submittedName>
</protein>
<feature type="non-terminal residue" evidence="4">
    <location>
        <position position="177"/>
    </location>
</feature>